<reference evidence="1 2" key="1">
    <citation type="submission" date="2018-01" db="EMBL/GenBank/DDBJ databases">
        <authorList>
            <person name="Gaut B.S."/>
            <person name="Morton B.R."/>
            <person name="Clegg M.T."/>
            <person name="Duvall M.R."/>
        </authorList>
    </citation>
    <scope>NUCLEOTIDE SEQUENCE [LARGE SCALE GENOMIC DNA]</scope>
    <source>
        <strain evidence="1">GP69</strain>
    </source>
</reference>
<keyword evidence="2" id="KW-1185">Reference proteome</keyword>
<sequence length="60" mass="6810">MARKAMSIQIEESLQDAFREKCKSEKLKYSEVAEALLQSYVDGGINVAVETRYKVTPKDL</sequence>
<evidence type="ECO:0000313" key="2">
    <source>
        <dbReference type="Proteomes" id="UP000236311"/>
    </source>
</evidence>
<accession>A0A2K4ZQG1</accession>
<gene>
    <name evidence="1" type="ORF">AMURIS_05441</name>
</gene>
<dbReference type="RefSeq" id="WP_103242601.1">
    <property type="nucleotide sequence ID" value="NZ_JANJZD010000067.1"/>
</dbReference>
<dbReference type="EMBL" id="OFSM01000062">
    <property type="protein sequence ID" value="SOY32675.1"/>
    <property type="molecule type" value="Genomic_DNA"/>
</dbReference>
<proteinExistence type="predicted"/>
<evidence type="ECO:0000313" key="1">
    <source>
        <dbReference type="EMBL" id="SOY32675.1"/>
    </source>
</evidence>
<name>A0A2K4ZQG1_9FIRM</name>
<organism evidence="1 2">
    <name type="scientific">Acetatifactor muris</name>
    <dbReference type="NCBI Taxonomy" id="879566"/>
    <lineage>
        <taxon>Bacteria</taxon>
        <taxon>Bacillati</taxon>
        <taxon>Bacillota</taxon>
        <taxon>Clostridia</taxon>
        <taxon>Lachnospirales</taxon>
        <taxon>Lachnospiraceae</taxon>
        <taxon>Acetatifactor</taxon>
    </lineage>
</organism>
<dbReference type="AlphaFoldDB" id="A0A2K4ZQG1"/>
<dbReference type="Proteomes" id="UP000236311">
    <property type="component" value="Unassembled WGS sequence"/>
</dbReference>
<protein>
    <submittedName>
        <fullName evidence="1">Uncharacterized protein</fullName>
    </submittedName>
</protein>